<dbReference type="InterPro" id="IPR008928">
    <property type="entry name" value="6-hairpin_glycosidase_sf"/>
</dbReference>
<dbReference type="KEGG" id="cchl:FPL14_24430"/>
<dbReference type="Pfam" id="PF17390">
    <property type="entry name" value="Bac_rhamnosid_C"/>
    <property type="match status" value="1"/>
</dbReference>
<dbReference type="InterPro" id="IPR035398">
    <property type="entry name" value="Bac_rhamnosid_C"/>
</dbReference>
<dbReference type="Gene3D" id="2.60.120.260">
    <property type="entry name" value="Galactose-binding domain-like"/>
    <property type="match status" value="2"/>
</dbReference>
<dbReference type="InterPro" id="IPR035396">
    <property type="entry name" value="Bac_rhamnosid6H"/>
</dbReference>
<name>A0A7G5C434_9BACL</name>
<dbReference type="Proteomes" id="UP000515679">
    <property type="component" value="Chromosome"/>
</dbReference>
<evidence type="ECO:0000259" key="3">
    <source>
        <dbReference type="Pfam" id="PF21209"/>
    </source>
</evidence>
<evidence type="ECO:0000259" key="1">
    <source>
        <dbReference type="Pfam" id="PF17389"/>
    </source>
</evidence>
<dbReference type="Pfam" id="PF21209">
    <property type="entry name" value="Bac_rhamnosid-like_N"/>
    <property type="match status" value="1"/>
</dbReference>
<keyword evidence="5" id="KW-1185">Reference proteome</keyword>
<feature type="domain" description="Alpha-rhamnosidase-like N-terminal" evidence="3">
    <location>
        <begin position="86"/>
        <end position="279"/>
    </location>
</feature>
<dbReference type="Gene3D" id="1.50.10.10">
    <property type="match status" value="1"/>
</dbReference>
<organism evidence="4 5">
    <name type="scientific">Cohnella cholangitidis</name>
    <dbReference type="NCBI Taxonomy" id="2598458"/>
    <lineage>
        <taxon>Bacteria</taxon>
        <taxon>Bacillati</taxon>
        <taxon>Bacillota</taxon>
        <taxon>Bacilli</taxon>
        <taxon>Bacillales</taxon>
        <taxon>Paenibacillaceae</taxon>
        <taxon>Cohnella</taxon>
    </lineage>
</organism>
<dbReference type="InterPro" id="IPR048932">
    <property type="entry name" value="Rhamnosid-like_N_bacteroidetes"/>
</dbReference>
<feature type="domain" description="Alpha-L-rhamnosidase six-hairpin glycosidase" evidence="1">
    <location>
        <begin position="303"/>
        <end position="633"/>
    </location>
</feature>
<feature type="domain" description="Alpha-L-rhamnosidase C-terminal" evidence="2">
    <location>
        <begin position="637"/>
        <end position="682"/>
    </location>
</feature>
<gene>
    <name evidence="4" type="ORF">FPL14_24430</name>
</gene>
<dbReference type="InterPro" id="IPR012341">
    <property type="entry name" value="6hp_glycosidase-like_sf"/>
</dbReference>
<dbReference type="SUPFAM" id="SSF48208">
    <property type="entry name" value="Six-hairpin glycosidases"/>
    <property type="match status" value="1"/>
</dbReference>
<evidence type="ECO:0000259" key="2">
    <source>
        <dbReference type="Pfam" id="PF17390"/>
    </source>
</evidence>
<evidence type="ECO:0000313" key="5">
    <source>
        <dbReference type="Proteomes" id="UP000515679"/>
    </source>
</evidence>
<proteinExistence type="predicted"/>
<dbReference type="PANTHER" id="PTHR34987">
    <property type="entry name" value="C, PUTATIVE (AFU_ORTHOLOGUE AFUA_3G02880)-RELATED"/>
    <property type="match status" value="1"/>
</dbReference>
<dbReference type="Pfam" id="PF17389">
    <property type="entry name" value="Bac_rhamnosid6H"/>
    <property type="match status" value="1"/>
</dbReference>
<sequence length="738" mass="84753">MVLSLYISIDVISPCPGFHAIIIQSYLEKVKGVIQLEQYTKKNAATWIWYPGDFEIRLHEKMSVKRRARGVMYPAFWRLDRHYSNVSFRYSYDLPQEEQIRITSEGTFSLFLDGKDNYRSNDSVITLPAGKHKITVSVFNDVEIPALLIEGVNIRTDSNWEASSYQNDWLPVGAWKFDSPENRPSQFRLAVTPQDPVSVELRDGFQLLDFGQETFGYLRFHNLKGSGSVKVFYGESIAEALSTEECYNTDCFVASDEAAYAKDGILILDDAKAFRYVWIHADHGISWDHISLLYEYVPLTYRGSFECSDSKLNKIYDMGLYTLHLNTREFFLDGIKRDRWVWSGDAYQAFLMNYYSFFDLDVTRRTLIALRGKDPFVKHINTILDYSLYWFISLYDYYLYTGDSNFIRQYYDRAVTLMDFCLKQRDEEGFLEGRQQDWVFIDWADFKNTGAVSTIQLLLVRSLEAMSIFARLFGNEPAAESYSNLAEEIKVKTIQLFWDEDKGGLLHHRVKGVTQPTLTKHASMFAMTYNYLTPEQRDSVIRKVMLNPDVQQIRTPYMRFHEMAVLCDGGQHDQVRQEILSYWGGMINLGATTFWEEFDPSLEDDAHYGMYGLTYGKSLCHAWGAGPVYLFGKYFLGVTPTSPGYETYLIQPNLGGLEYIKGTVPTVKGQVSIEVNRSSIHVESTFGTGVLNFVSAKLPECPDSVVRSIGGNRYEIMIEAGKSHLISYKAVICDALND</sequence>
<accession>A0A7G5C434</accession>
<dbReference type="GO" id="GO:0005975">
    <property type="term" value="P:carbohydrate metabolic process"/>
    <property type="evidence" value="ECO:0007669"/>
    <property type="project" value="InterPro"/>
</dbReference>
<protein>
    <submittedName>
        <fullName evidence="4">Bacterial alpha-L-rhamnosidase</fullName>
    </submittedName>
</protein>
<reference evidence="4 5" key="1">
    <citation type="submission" date="2019-07" db="EMBL/GenBank/DDBJ databases">
        <authorList>
            <person name="Kim J.K."/>
            <person name="Cheong H.-M."/>
            <person name="Choi Y."/>
            <person name="Hwang K.J."/>
            <person name="Lee S."/>
            <person name="Choi C."/>
        </authorList>
    </citation>
    <scope>NUCLEOTIDE SEQUENCE [LARGE SCALE GENOMIC DNA]</scope>
    <source>
        <strain evidence="4 5">KS 22</strain>
    </source>
</reference>
<dbReference type="EMBL" id="CP041969">
    <property type="protein sequence ID" value="QMV43968.1"/>
    <property type="molecule type" value="Genomic_DNA"/>
</dbReference>
<dbReference type="PANTHER" id="PTHR34987:SF6">
    <property type="entry name" value="ALPHA-L-RHAMNOSIDASE SIX-HAIRPIN GLYCOSIDASE DOMAIN-CONTAINING PROTEIN"/>
    <property type="match status" value="1"/>
</dbReference>
<dbReference type="AlphaFoldDB" id="A0A7G5C434"/>
<evidence type="ECO:0000313" key="4">
    <source>
        <dbReference type="EMBL" id="QMV43968.1"/>
    </source>
</evidence>
<dbReference type="Gene3D" id="2.60.420.10">
    <property type="entry name" value="Maltose phosphorylase, domain 3"/>
    <property type="match status" value="1"/>
</dbReference>